<proteinExistence type="predicted"/>
<evidence type="ECO:0000313" key="3">
    <source>
        <dbReference type="Proteomes" id="UP000003947"/>
    </source>
</evidence>
<dbReference type="PATRIC" id="fig|864069.3.peg.4095"/>
<dbReference type="AlphaFoldDB" id="I4YTC0"/>
<dbReference type="Proteomes" id="UP000003947">
    <property type="component" value="Unassembled WGS sequence"/>
</dbReference>
<keyword evidence="3" id="KW-1185">Reference proteome</keyword>
<keyword evidence="1" id="KW-1133">Transmembrane helix</keyword>
<evidence type="ECO:0000313" key="2">
    <source>
        <dbReference type="EMBL" id="EIM27212.1"/>
    </source>
</evidence>
<evidence type="ECO:0000256" key="1">
    <source>
        <dbReference type="SAM" id="Phobius"/>
    </source>
</evidence>
<reference evidence="2 3" key="1">
    <citation type="submission" date="2012-02" db="EMBL/GenBank/DDBJ databases">
        <title>Improved High-Quality Draft sequence of Microvirga sp. WSM3557.</title>
        <authorList>
            <consortium name="US DOE Joint Genome Institute"/>
            <person name="Lucas S."/>
            <person name="Han J."/>
            <person name="Lapidus A."/>
            <person name="Cheng J.-F."/>
            <person name="Goodwin L."/>
            <person name="Pitluck S."/>
            <person name="Peters L."/>
            <person name="Zhang X."/>
            <person name="Detter J.C."/>
            <person name="Han C."/>
            <person name="Tapia R."/>
            <person name="Land M."/>
            <person name="Hauser L."/>
            <person name="Kyrpides N."/>
            <person name="Ivanova N."/>
            <person name="Pagani I."/>
            <person name="Brau L."/>
            <person name="Yates R."/>
            <person name="O'Hara G."/>
            <person name="Rui T."/>
            <person name="Howieson J."/>
            <person name="Reeve W."/>
            <person name="Woyke T."/>
        </authorList>
    </citation>
    <scope>NUCLEOTIDE SEQUENCE [LARGE SCALE GENOMIC DNA]</scope>
    <source>
        <strain evidence="2 3">WSM3557</strain>
    </source>
</reference>
<dbReference type="EMBL" id="JH660645">
    <property type="protein sequence ID" value="EIM27212.1"/>
    <property type="molecule type" value="Genomic_DNA"/>
</dbReference>
<dbReference type="HOGENOM" id="CLU_1025712_0_0_5"/>
<dbReference type="eggNOG" id="ENOG5033E3N">
    <property type="taxonomic scope" value="Bacteria"/>
</dbReference>
<accession>I4YTC0</accession>
<sequence length="321" mass="36148">MVCCFSFPRDRLVRQFMSENVSFKAWLTHTPAWKFLARHSWIAPAFGAALVTLGLIVASVTAVPVFEAACRPEKSCLYGLIPFVFKTNEGWLILIGLIITAAGSIAGFVDKETINKLQDSISSQEEQISLLRDISGLAESKLQTFRIDTYYVLSLILRHVADDFGFGVSERVSLYRVSAGKFFLLARFSEHAEYNRAHRKYYPWGQGVLQKAWEAGWKEARIDANPNNLRRYCGEIHRKFEIPPEVVRALTMKSRVYKSLALNDPRTGERIAILCVESTERNGLGNVSRLDLEARSRPLVVLLEALEPHIVSLDDALAEGL</sequence>
<keyword evidence="1" id="KW-0812">Transmembrane</keyword>
<name>I4YTC0_9HYPH</name>
<feature type="transmembrane region" description="Helical" evidence="1">
    <location>
        <begin position="41"/>
        <end position="69"/>
    </location>
</feature>
<gene>
    <name evidence="2" type="ORF">MicloDRAFT_00037690</name>
</gene>
<keyword evidence="1" id="KW-0472">Membrane</keyword>
<organism evidence="2 3">
    <name type="scientific">Microvirga lotononidis</name>
    <dbReference type="NCBI Taxonomy" id="864069"/>
    <lineage>
        <taxon>Bacteria</taxon>
        <taxon>Pseudomonadati</taxon>
        <taxon>Pseudomonadota</taxon>
        <taxon>Alphaproteobacteria</taxon>
        <taxon>Hyphomicrobiales</taxon>
        <taxon>Methylobacteriaceae</taxon>
        <taxon>Microvirga</taxon>
    </lineage>
</organism>
<feature type="transmembrane region" description="Helical" evidence="1">
    <location>
        <begin position="90"/>
        <end position="109"/>
    </location>
</feature>
<protein>
    <submittedName>
        <fullName evidence="2">Uncharacterized protein</fullName>
    </submittedName>
</protein>